<dbReference type="EMBL" id="CAJNNV010025058">
    <property type="protein sequence ID" value="CAE8611912.1"/>
    <property type="molecule type" value="Genomic_DNA"/>
</dbReference>
<proteinExistence type="predicted"/>
<dbReference type="Proteomes" id="UP000654075">
    <property type="component" value="Unassembled WGS sequence"/>
</dbReference>
<evidence type="ECO:0000313" key="3">
    <source>
        <dbReference type="EMBL" id="CAE8611912.1"/>
    </source>
</evidence>
<accession>A0A813FIX9</accession>
<feature type="compositionally biased region" description="Basic and acidic residues" evidence="1">
    <location>
        <begin position="44"/>
        <end position="63"/>
    </location>
</feature>
<organism evidence="3 4">
    <name type="scientific">Polarella glacialis</name>
    <name type="common">Dinoflagellate</name>
    <dbReference type="NCBI Taxonomy" id="89957"/>
    <lineage>
        <taxon>Eukaryota</taxon>
        <taxon>Sar</taxon>
        <taxon>Alveolata</taxon>
        <taxon>Dinophyceae</taxon>
        <taxon>Suessiales</taxon>
        <taxon>Suessiaceae</taxon>
        <taxon>Polarella</taxon>
    </lineage>
</organism>
<evidence type="ECO:0000313" key="4">
    <source>
        <dbReference type="Proteomes" id="UP000654075"/>
    </source>
</evidence>
<keyword evidence="4" id="KW-1185">Reference proteome</keyword>
<evidence type="ECO:0000256" key="1">
    <source>
        <dbReference type="SAM" id="MobiDB-lite"/>
    </source>
</evidence>
<feature type="region of interest" description="Disordered" evidence="1">
    <location>
        <begin position="29"/>
        <end position="69"/>
    </location>
</feature>
<reference evidence="3" key="1">
    <citation type="submission" date="2021-02" db="EMBL/GenBank/DDBJ databases">
        <authorList>
            <person name="Dougan E. K."/>
            <person name="Rhodes N."/>
            <person name="Thang M."/>
            <person name="Chan C."/>
        </authorList>
    </citation>
    <scope>NUCLEOTIDE SEQUENCE</scope>
</reference>
<keyword evidence="2" id="KW-0732">Signal</keyword>
<feature type="region of interest" description="Disordered" evidence="1">
    <location>
        <begin position="256"/>
        <end position="303"/>
    </location>
</feature>
<comment type="caution">
    <text evidence="3">The sequence shown here is derived from an EMBL/GenBank/DDBJ whole genome shotgun (WGS) entry which is preliminary data.</text>
</comment>
<sequence length="1281" mass="141214">MAPLALGIVLVVLINELAHIAKILSDWPRPQGAQGQSFPYQPRLRHEPSYDSHDRARQVRKGEGDEDRTDGAAGVALAALAASWARSETRLSAAALVAKVATSACAFLRRPTPSAVVSSGKGPLPVFLDTTAWSCIQCTPNAGWQRHRSTTAQNPMELALAGATTRRGKPAALRGTCARVSAASLSVCLRVFSMLGKTAFGGVGRPLGTAVGVGKAMPAAQSSQVGALSDRSGPAECNGVQFLTSDAFQCVRAQSVESFPESEEEDGGDLKDVGGGDKSTPAEEGKPAPADRWKSSESKMKKRGEKVKMMENNRASVMRKVDSWFARKAKKLLKGWDKIQKLTELGFASTTQLDEAKIDLWNQLLMLRGALTKELKSKSTCARDEQNQPLCEGFGLEHVSGFEWTLGPLPSSDPIHLFTCHPNEWTDDSANAVARILRDEDVTSVTGADNSGRKLAGRMGNWLARLFTDMMAGMRLVRMDFFRKGYSKAGKLLKAAKSKIWTAATGLKEKNEIWLQQADEDVTSNHLYSEEQLQKRMIQVEQHHVILQQLLGGVEKETHCRLEGQVKSFWGSQEKHEIPDDCLDTMDPKGNLKKFRSVWMIGLSIEKPVMGDVFASLLTGDIVGAVLSFIPHIGIMFLPIKKDFGHCIDTVASTNEARALTYSQPHQGACQVVMKHLLLSDMLQQMWLSSITSSLDDDVLNTCLGEDQLLQNTQTMSASRLRKLTDEEADHSTEHADCKRIKDGVRSMDTDETISTPRIWFGQSCDAPSLDNRPCNKYRGKSALDEAELLDLAAQIGHVNVDPFIHQFCQSVLLCPNIEESMSWTTSMDSFRNKDAGRQQRKAIFSHWQKNVALNAIDLTYSTKIFPMMQDVRVDLTSDPFGPPAPFGMVRVGIDCIEMAPPFQQLAAPRATTDTRQLGMWTEYLMWIDPKVESGYPEIHLVSPCTAQCGACKFKKTSKDLPELDPSCAQSEPEGKCMQSFSESRHVLKVVDCSKAEANGTFYSIDNPIQFASKDLTTARSVALIHAVWAEFVTKKERSMFGELKSPIRRTLIGFPDHKSDLERQRILMSLISTIRQSGGCACTCQPFQAYWDHASCFNAATAAAAGLACLPKDSSVPGAFCCNPKSIPSSNRFAEEGKQGLEYLRNVTSRFSCSFGNTYEGALQDCADQGLELCSKESSERLRQPAVELKFLDGEVLKVLQSSNGNDEEEEAKPKKLQQCSRWKQDTSFRVWLKLPDGEDGNGKLSEQTLEDNMKKSTFFLQLLEQVETCSKQNDAGIPT</sequence>
<feature type="signal peptide" evidence="2">
    <location>
        <begin position="1"/>
        <end position="20"/>
    </location>
</feature>
<gene>
    <name evidence="3" type="ORF">PGLA1383_LOCUS29708</name>
</gene>
<feature type="chain" id="PRO_5032292561" evidence="2">
    <location>
        <begin position="21"/>
        <end position="1281"/>
    </location>
</feature>
<name>A0A813FIX9_POLGL</name>
<feature type="compositionally biased region" description="Basic and acidic residues" evidence="1">
    <location>
        <begin position="268"/>
        <end position="299"/>
    </location>
</feature>
<protein>
    <submittedName>
        <fullName evidence="3">Uncharacterized protein</fullName>
    </submittedName>
</protein>
<evidence type="ECO:0000256" key="2">
    <source>
        <dbReference type="SAM" id="SignalP"/>
    </source>
</evidence>